<dbReference type="Proteomes" id="UP000439903">
    <property type="component" value="Unassembled WGS sequence"/>
</dbReference>
<evidence type="ECO:0000313" key="1">
    <source>
        <dbReference type="EMBL" id="KAF0349992.1"/>
    </source>
</evidence>
<comment type="caution">
    <text evidence="1">The sequence shown here is derived from an EMBL/GenBank/DDBJ whole genome shotgun (WGS) entry which is preliminary data.</text>
</comment>
<gene>
    <name evidence="1" type="ORF">F8M41_015447</name>
</gene>
<dbReference type="EMBL" id="WTPW01003231">
    <property type="protein sequence ID" value="KAF0349992.1"/>
    <property type="molecule type" value="Genomic_DNA"/>
</dbReference>
<reference evidence="1 2" key="1">
    <citation type="journal article" date="2019" name="Environ. Microbiol.">
        <title>At the nexus of three kingdoms: the genome of the mycorrhizal fungus Gigaspora margarita provides insights into plant, endobacterial and fungal interactions.</title>
        <authorList>
            <person name="Venice F."/>
            <person name="Ghignone S."/>
            <person name="Salvioli di Fossalunga A."/>
            <person name="Amselem J."/>
            <person name="Novero M."/>
            <person name="Xianan X."/>
            <person name="Sedzielewska Toro K."/>
            <person name="Morin E."/>
            <person name="Lipzen A."/>
            <person name="Grigoriev I.V."/>
            <person name="Henrissat B."/>
            <person name="Martin F.M."/>
            <person name="Bonfante P."/>
        </authorList>
    </citation>
    <scope>NUCLEOTIDE SEQUENCE [LARGE SCALE GENOMIC DNA]</scope>
    <source>
        <strain evidence="1 2">BEG34</strain>
    </source>
</reference>
<organism evidence="1 2">
    <name type="scientific">Gigaspora margarita</name>
    <dbReference type="NCBI Taxonomy" id="4874"/>
    <lineage>
        <taxon>Eukaryota</taxon>
        <taxon>Fungi</taxon>
        <taxon>Fungi incertae sedis</taxon>
        <taxon>Mucoromycota</taxon>
        <taxon>Glomeromycotina</taxon>
        <taxon>Glomeromycetes</taxon>
        <taxon>Diversisporales</taxon>
        <taxon>Gigasporaceae</taxon>
        <taxon>Gigaspora</taxon>
    </lineage>
</organism>
<evidence type="ECO:0000313" key="2">
    <source>
        <dbReference type="Proteomes" id="UP000439903"/>
    </source>
</evidence>
<keyword evidence="2" id="KW-1185">Reference proteome</keyword>
<dbReference type="AlphaFoldDB" id="A0A8H3ZZF2"/>
<protein>
    <submittedName>
        <fullName evidence="1">Uncharacterized protein</fullName>
    </submittedName>
</protein>
<proteinExistence type="predicted"/>
<sequence>MTTLEQRSPQNQDHKTILVPILTNNQAREFGMFESRDADNELTGNLQTVLMDSANSCDCVVIGRKEEDINIRKTKSSFSHSNNYTRNLSKAQC</sequence>
<name>A0A8H3ZZF2_GIGMA</name>
<accession>A0A8H3ZZF2</accession>